<evidence type="ECO:0000313" key="1">
    <source>
        <dbReference type="EMBL" id="CAG8683330.1"/>
    </source>
</evidence>
<reference evidence="1" key="1">
    <citation type="submission" date="2021-06" db="EMBL/GenBank/DDBJ databases">
        <authorList>
            <person name="Kallberg Y."/>
            <person name="Tangrot J."/>
            <person name="Rosling A."/>
        </authorList>
    </citation>
    <scope>NUCLEOTIDE SEQUENCE</scope>
    <source>
        <strain evidence="1">87-6 pot B 2015</strain>
    </source>
</reference>
<gene>
    <name evidence="1" type="ORF">FMOSSE_LOCUS13002</name>
</gene>
<name>A0A9N9ELU3_FUNMO</name>
<keyword evidence="2" id="KW-1185">Reference proteome</keyword>
<dbReference type="EMBL" id="CAJVPP010006976">
    <property type="protein sequence ID" value="CAG8683330.1"/>
    <property type="molecule type" value="Genomic_DNA"/>
</dbReference>
<organism evidence="1 2">
    <name type="scientific">Funneliformis mosseae</name>
    <name type="common">Endomycorrhizal fungus</name>
    <name type="synonym">Glomus mosseae</name>
    <dbReference type="NCBI Taxonomy" id="27381"/>
    <lineage>
        <taxon>Eukaryota</taxon>
        <taxon>Fungi</taxon>
        <taxon>Fungi incertae sedis</taxon>
        <taxon>Mucoromycota</taxon>
        <taxon>Glomeromycotina</taxon>
        <taxon>Glomeromycetes</taxon>
        <taxon>Glomerales</taxon>
        <taxon>Glomeraceae</taxon>
        <taxon>Funneliformis</taxon>
    </lineage>
</organism>
<proteinExistence type="predicted"/>
<protein>
    <submittedName>
        <fullName evidence="1">15164_t:CDS:1</fullName>
    </submittedName>
</protein>
<sequence length="60" mass="6585">MKLFNEKPKFGGGDTPSFGDQANVAFNTENFPLTICNLLNSLLGNKNVLICLLDRAVNKK</sequence>
<comment type="caution">
    <text evidence="1">The sequence shown here is derived from an EMBL/GenBank/DDBJ whole genome shotgun (WGS) entry which is preliminary data.</text>
</comment>
<dbReference type="Proteomes" id="UP000789375">
    <property type="component" value="Unassembled WGS sequence"/>
</dbReference>
<dbReference type="AlphaFoldDB" id="A0A9N9ELU3"/>
<accession>A0A9N9ELU3</accession>
<evidence type="ECO:0000313" key="2">
    <source>
        <dbReference type="Proteomes" id="UP000789375"/>
    </source>
</evidence>